<gene>
    <name evidence="2" type="ORF">AWM76_08345</name>
</gene>
<accession>A0AAU8U5V1</accession>
<dbReference type="RefSeq" id="WP_003143745.1">
    <property type="nucleotide sequence ID" value="NZ_CP014164.1"/>
</dbReference>
<evidence type="ECO:0000256" key="1">
    <source>
        <dbReference type="SAM" id="SignalP"/>
    </source>
</evidence>
<sequence>MEKKKKTGYKNLLTILTIAAILSNVSMQEVNAAEENRSNEVAPEQEVTVFSLFIQLFEPFFSNDVNAVGNGELIRDENGVILEGRDNTLKELFRYGNF</sequence>
<feature type="signal peptide" evidence="1">
    <location>
        <begin position="1"/>
        <end position="32"/>
    </location>
</feature>
<evidence type="ECO:0000313" key="2">
    <source>
        <dbReference type="EMBL" id="AMC01561.1"/>
    </source>
</evidence>
<reference evidence="2 3" key="1">
    <citation type="journal article" date="2016" name="Genome Announc.">
        <title>Complete Genome Sequences of Aerococcus christensenii CCUG 28831T, Aerococcus sanguinicola CCUG 43001T, Aerococcus urinae CCUG 36881T, Aerococcus urinaeequi CCUG 28094T, Aerococcus urinaehominis CCUG 42038 BT, and Aerococcus viridans CCUG 4311T.</title>
        <authorList>
            <person name="Carkaci D."/>
            <person name="Dargis R."/>
            <person name="Nielsen X.C."/>
            <person name="Skovgaard O."/>
            <person name="Fuursted K."/>
            <person name="Christensen J.J."/>
        </authorList>
    </citation>
    <scope>NUCLEOTIDE SEQUENCE [LARGE SCALE GENOMIC DNA]</scope>
    <source>
        <strain evidence="2 3">CCUG4311</strain>
    </source>
</reference>
<reference evidence="3" key="2">
    <citation type="submission" date="2016-01" db="EMBL/GenBank/DDBJ databases">
        <title>Six Aerococcus type strain genome sequencing and assembly using PacBio and Illumina Hiseq.</title>
        <authorList>
            <person name="Carkaci D."/>
            <person name="Dargis R."/>
            <person name="Nielsen X.C."/>
            <person name="Skovgaard O."/>
            <person name="Fuursted K."/>
            <person name="Christensen J.J."/>
        </authorList>
    </citation>
    <scope>NUCLEOTIDE SEQUENCE [LARGE SCALE GENOMIC DNA]</scope>
    <source>
        <strain evidence="3">CCUG4311</strain>
    </source>
</reference>
<feature type="chain" id="PRO_5043683949" evidence="1">
    <location>
        <begin position="33"/>
        <end position="98"/>
    </location>
</feature>
<name>A0AAU8U5V1_9LACT</name>
<protein>
    <submittedName>
        <fullName evidence="2">Uncharacterized protein</fullName>
    </submittedName>
</protein>
<dbReference type="Proteomes" id="UP000066986">
    <property type="component" value="Chromosome"/>
</dbReference>
<proteinExistence type="predicted"/>
<keyword evidence="1" id="KW-0732">Signal</keyword>
<dbReference type="EMBL" id="CP014164">
    <property type="protein sequence ID" value="AMC01561.1"/>
    <property type="molecule type" value="Genomic_DNA"/>
</dbReference>
<dbReference type="KEGG" id="avs:AWM76_08345"/>
<organism evidence="2 3">
    <name type="scientific">Aerococcus viridans</name>
    <dbReference type="NCBI Taxonomy" id="1377"/>
    <lineage>
        <taxon>Bacteria</taxon>
        <taxon>Bacillati</taxon>
        <taxon>Bacillota</taxon>
        <taxon>Bacilli</taxon>
        <taxon>Lactobacillales</taxon>
        <taxon>Aerococcaceae</taxon>
        <taxon>Aerococcus</taxon>
    </lineage>
</organism>
<dbReference type="AlphaFoldDB" id="A0AAU8U5V1"/>
<evidence type="ECO:0000313" key="3">
    <source>
        <dbReference type="Proteomes" id="UP000066986"/>
    </source>
</evidence>
<dbReference type="GeneID" id="32030927"/>